<gene>
    <name evidence="1" type="ORF">ENM46_04140</name>
</gene>
<dbReference type="GO" id="GO:0003700">
    <property type="term" value="F:DNA-binding transcription factor activity"/>
    <property type="evidence" value="ECO:0007669"/>
    <property type="project" value="InterPro"/>
</dbReference>
<proteinExistence type="predicted"/>
<dbReference type="AlphaFoldDB" id="A0A7C5U6B3"/>
<dbReference type="EMBL" id="DRXW01000253">
    <property type="protein sequence ID" value="HHR34121.1"/>
    <property type="molecule type" value="Genomic_DNA"/>
</dbReference>
<dbReference type="SUPFAM" id="SSF88946">
    <property type="entry name" value="Sigma2 domain of RNA polymerase sigma factors"/>
    <property type="match status" value="1"/>
</dbReference>
<accession>A0A7C5U6B3</accession>
<name>A0A7C5U6B3_9BACT</name>
<dbReference type="InterPro" id="IPR013325">
    <property type="entry name" value="RNA_pol_sigma_r2"/>
</dbReference>
<dbReference type="GO" id="GO:0006352">
    <property type="term" value="P:DNA-templated transcription initiation"/>
    <property type="evidence" value="ECO:0007669"/>
    <property type="project" value="InterPro"/>
</dbReference>
<sequence length="128" mass="15313">MNIPESKPDVEELLQGLQKKVLSYAHLVERWTRYFWNINKAYLYSYEDLEQTIWYILIVGLQEFDGRGSEESFLNWYIRQKVVSIMMYGKKPPKCTDAPFTPLRFDYLSPDDSAEVNELFYSEFEQDD</sequence>
<comment type="caution">
    <text evidence="1">The sequence shown here is derived from an EMBL/GenBank/DDBJ whole genome shotgun (WGS) entry which is preliminary data.</text>
</comment>
<evidence type="ECO:0000313" key="1">
    <source>
        <dbReference type="EMBL" id="HHR34121.1"/>
    </source>
</evidence>
<organism evidence="1">
    <name type="scientific">Fervidobacterium nodosum</name>
    <dbReference type="NCBI Taxonomy" id="2424"/>
    <lineage>
        <taxon>Bacteria</taxon>
        <taxon>Thermotogati</taxon>
        <taxon>Thermotogota</taxon>
        <taxon>Thermotogae</taxon>
        <taxon>Thermotogales</taxon>
        <taxon>Fervidobacteriaceae</taxon>
        <taxon>Fervidobacterium</taxon>
    </lineage>
</organism>
<reference evidence="1" key="1">
    <citation type="journal article" date="2020" name="mSystems">
        <title>Genome- and Community-Level Interaction Insights into Carbon Utilization and Element Cycling Functions of Hydrothermarchaeota in Hydrothermal Sediment.</title>
        <authorList>
            <person name="Zhou Z."/>
            <person name="Liu Y."/>
            <person name="Xu W."/>
            <person name="Pan J."/>
            <person name="Luo Z.H."/>
            <person name="Li M."/>
        </authorList>
    </citation>
    <scope>NUCLEOTIDE SEQUENCE [LARGE SCALE GENOMIC DNA]</scope>
    <source>
        <strain evidence="1">SpSt-1088</strain>
    </source>
</reference>
<protein>
    <submittedName>
        <fullName evidence="1">Uncharacterized protein</fullName>
    </submittedName>
</protein>